<dbReference type="HOGENOM" id="CLU_2450636_0_0_9"/>
<dbReference type="STRING" id="1508404.JMA_28620"/>
<dbReference type="BioCyc" id="JESP1508404:G14D9-12143-MONOMER"/>
<protein>
    <submittedName>
        <fullName evidence="1">Uncharacterized protein</fullName>
    </submittedName>
</protein>
<organism evidence="1 2">
    <name type="scientific">Jeotgalibacillus malaysiensis</name>
    <dbReference type="NCBI Taxonomy" id="1508404"/>
    <lineage>
        <taxon>Bacteria</taxon>
        <taxon>Bacillati</taxon>
        <taxon>Bacillota</taxon>
        <taxon>Bacilli</taxon>
        <taxon>Bacillales</taxon>
        <taxon>Caryophanaceae</taxon>
        <taxon>Jeotgalibacillus</taxon>
    </lineage>
</organism>
<name>A0A0B5AVW8_9BACL</name>
<evidence type="ECO:0000313" key="2">
    <source>
        <dbReference type="Proteomes" id="UP000031449"/>
    </source>
</evidence>
<reference evidence="1 2" key="1">
    <citation type="submission" date="2014-08" db="EMBL/GenBank/DDBJ databases">
        <title>Complete genome of a marine bacteria Jeotgalibacillus malaysiensis.</title>
        <authorList>
            <person name="Yaakop A.S."/>
            <person name="Chan K.-G."/>
            <person name="Goh K.M."/>
        </authorList>
    </citation>
    <scope>NUCLEOTIDE SEQUENCE [LARGE SCALE GENOMIC DNA]</scope>
    <source>
        <strain evidence="1 2">D5</strain>
    </source>
</reference>
<gene>
    <name evidence="1" type="ORF">JMA_28620</name>
</gene>
<dbReference type="Proteomes" id="UP000031449">
    <property type="component" value="Chromosome"/>
</dbReference>
<proteinExistence type="predicted"/>
<dbReference type="KEGG" id="jeo:JMA_28620"/>
<accession>A0A0B5AVW8</accession>
<dbReference type="EMBL" id="CP009416">
    <property type="protein sequence ID" value="AJD92179.1"/>
    <property type="molecule type" value="Genomic_DNA"/>
</dbReference>
<dbReference type="AlphaFoldDB" id="A0A0B5AVW8"/>
<sequence>MEYEQLTIFDIFAELDHHEQIPYQTGDEIVIIANHLAEDIESKYYLEPYIKKAGQIQQVFLNPRIHYEVLIGKKIIMVYHEEVRGSCIP</sequence>
<keyword evidence="2" id="KW-1185">Reference proteome</keyword>
<evidence type="ECO:0000313" key="1">
    <source>
        <dbReference type="EMBL" id="AJD92179.1"/>
    </source>
</evidence>